<keyword evidence="2" id="KW-1185">Reference proteome</keyword>
<dbReference type="RefSeq" id="WP_226694604.1">
    <property type="nucleotide sequence ID" value="NZ_JAJAPX010000001.1"/>
</dbReference>
<reference evidence="1" key="1">
    <citation type="submission" date="2021-10" db="EMBL/GenBank/DDBJ databases">
        <title>Tamlana sargassums sp. nov., and Tamlana laminarinivorans sp. nov., two new bacteria isolated from the brown alga.</title>
        <authorList>
            <person name="Li J."/>
        </authorList>
    </citation>
    <scope>NUCLEOTIDE SEQUENCE</scope>
    <source>
        <strain evidence="1">62-3</strain>
    </source>
</reference>
<accession>A0A9X1I5M8</accession>
<sequence>MKKEIVKNCMDSLAGFDLCEWREQKQTLISVIDVLRNYPKPHTKKEICTNTKNLGAYLFISNSRNACKLCINGFIGSCEAYQLVSKNLESALSLLID</sequence>
<organism evidence="1 2">
    <name type="scientific">Neotamlana sargassicola</name>
    <dbReference type="NCBI Taxonomy" id="2883125"/>
    <lineage>
        <taxon>Bacteria</taxon>
        <taxon>Pseudomonadati</taxon>
        <taxon>Bacteroidota</taxon>
        <taxon>Flavobacteriia</taxon>
        <taxon>Flavobacteriales</taxon>
        <taxon>Flavobacteriaceae</taxon>
        <taxon>Neotamlana</taxon>
    </lineage>
</organism>
<evidence type="ECO:0000313" key="1">
    <source>
        <dbReference type="EMBL" id="MCB4807134.1"/>
    </source>
</evidence>
<gene>
    <name evidence="1" type="ORF">LG651_02645</name>
</gene>
<dbReference type="EMBL" id="JAJAPX010000001">
    <property type="protein sequence ID" value="MCB4807134.1"/>
    <property type="molecule type" value="Genomic_DNA"/>
</dbReference>
<name>A0A9X1I5M8_9FLAO</name>
<dbReference type="Proteomes" id="UP001139286">
    <property type="component" value="Unassembled WGS sequence"/>
</dbReference>
<dbReference type="AlphaFoldDB" id="A0A9X1I5M8"/>
<evidence type="ECO:0000313" key="2">
    <source>
        <dbReference type="Proteomes" id="UP001139286"/>
    </source>
</evidence>
<proteinExistence type="predicted"/>
<protein>
    <submittedName>
        <fullName evidence="1">Uncharacterized protein</fullName>
    </submittedName>
</protein>
<comment type="caution">
    <text evidence="1">The sequence shown here is derived from an EMBL/GenBank/DDBJ whole genome shotgun (WGS) entry which is preliminary data.</text>
</comment>